<reference evidence="4 5" key="1">
    <citation type="submission" date="2024-02" db="EMBL/GenBank/DDBJ databases">
        <authorList>
            <person name="Daric V."/>
            <person name="Darras S."/>
        </authorList>
    </citation>
    <scope>NUCLEOTIDE SEQUENCE [LARGE SCALE GENOMIC DNA]</scope>
</reference>
<dbReference type="InterPro" id="IPR002347">
    <property type="entry name" value="SDR_fam"/>
</dbReference>
<dbReference type="PRINTS" id="PR00080">
    <property type="entry name" value="SDRFAMILY"/>
</dbReference>
<protein>
    <submittedName>
        <fullName evidence="4">Uncharacterized protein</fullName>
    </submittedName>
</protein>
<feature type="disulfide bond" evidence="1">
    <location>
        <begin position="78"/>
        <end position="88"/>
    </location>
</feature>
<dbReference type="InterPro" id="IPR016186">
    <property type="entry name" value="C-type_lectin-like/link_sf"/>
</dbReference>
<evidence type="ECO:0000259" key="3">
    <source>
        <dbReference type="PROSITE" id="PS50287"/>
    </source>
</evidence>
<evidence type="ECO:0000259" key="2">
    <source>
        <dbReference type="PROSITE" id="PS50041"/>
    </source>
</evidence>
<dbReference type="PROSITE" id="PS50287">
    <property type="entry name" value="SRCR_2"/>
    <property type="match status" value="1"/>
</dbReference>
<feature type="domain" description="SRCR" evidence="3">
    <location>
        <begin position="1"/>
        <end position="108"/>
    </location>
</feature>
<dbReference type="CDD" id="cd00037">
    <property type="entry name" value="CLECT"/>
    <property type="match status" value="1"/>
</dbReference>
<dbReference type="SUPFAM" id="SSF51735">
    <property type="entry name" value="NAD(P)-binding Rossmann-fold domains"/>
    <property type="match status" value="1"/>
</dbReference>
<feature type="domain" description="C-type lectin" evidence="2">
    <location>
        <begin position="163"/>
        <end position="261"/>
    </location>
</feature>
<evidence type="ECO:0000313" key="4">
    <source>
        <dbReference type="EMBL" id="CAK8695461.1"/>
    </source>
</evidence>
<dbReference type="Gene3D" id="3.10.100.10">
    <property type="entry name" value="Mannose-Binding Protein A, subunit A"/>
    <property type="match status" value="1"/>
</dbReference>
<dbReference type="PROSITE" id="PS50041">
    <property type="entry name" value="C_TYPE_LECTIN_2"/>
    <property type="match status" value="1"/>
</dbReference>
<sequence>MALLNISAGAVFIYVDNDNPGITKWKGVCQHPALTDDAKHRASVGACNEVGYEFGYILEDDEIENPVYADQFYPPETCTENDIFLQQCDNPLWNASQNCSRQLQVHCYEATHYFTNDAKTYEEFASYCSTKGLQLCTRKEIFQFGYTPIITERSADPGWYTPTNGYQYLITSAAQKWEKCREVCQELGGDLAAAGMRSLHTRRTIFNAIPRPSVSAYLILYIGMTDMVKEREWIWVDGELESNRNWSPGEGTYGDCAIIIWPREVSSFGHNLHPVPMRFIKLHIQKLYRHIGNGINQMEDYLGKVVIVTGASSGIGAKIATSFAKRGASLIITGRNAMKLTETEEKCKAAGSPNILQFTVDLQNINEIDKIIKETIEELGRIDVLINNAASCYLAFIRNINYDQFDEMMAVNVKAPIRLTELCIPYLEKTKGNIVNISSMASQNFTIPGGLTYSATKAALDYFVRSASLSIADKGIRINNVNPAFLNTELFRNVVPDEAGKEQFMQAAAPMHPLGKRLIEAKEVVDAVMFLASSNAAMITGTCLNVDGGRILTGQ</sequence>
<comment type="caution">
    <text evidence="4">The sequence shown here is derived from an EMBL/GenBank/DDBJ whole genome shotgun (WGS) entry which is preliminary data.</text>
</comment>
<evidence type="ECO:0000313" key="5">
    <source>
        <dbReference type="Proteomes" id="UP001642483"/>
    </source>
</evidence>
<dbReference type="Pfam" id="PF13561">
    <property type="entry name" value="adh_short_C2"/>
    <property type="match status" value="1"/>
</dbReference>
<dbReference type="PANTHER" id="PTHR43975:SF2">
    <property type="entry name" value="EG:BACR7A4.14 PROTEIN-RELATED"/>
    <property type="match status" value="1"/>
</dbReference>
<organism evidence="4 5">
    <name type="scientific">Clavelina lepadiformis</name>
    <name type="common">Light-bulb sea squirt</name>
    <name type="synonym">Ascidia lepadiformis</name>
    <dbReference type="NCBI Taxonomy" id="159417"/>
    <lineage>
        <taxon>Eukaryota</taxon>
        <taxon>Metazoa</taxon>
        <taxon>Chordata</taxon>
        <taxon>Tunicata</taxon>
        <taxon>Ascidiacea</taxon>
        <taxon>Aplousobranchia</taxon>
        <taxon>Clavelinidae</taxon>
        <taxon>Clavelina</taxon>
    </lineage>
</organism>
<name>A0ABP0GWV7_CLALP</name>
<dbReference type="PANTHER" id="PTHR43975">
    <property type="entry name" value="ZGC:101858"/>
    <property type="match status" value="1"/>
</dbReference>
<dbReference type="InterPro" id="IPR001190">
    <property type="entry name" value="SRCR"/>
</dbReference>
<evidence type="ECO:0000256" key="1">
    <source>
        <dbReference type="PROSITE-ProRule" id="PRU00196"/>
    </source>
</evidence>
<dbReference type="SUPFAM" id="SSF56436">
    <property type="entry name" value="C-type lectin-like"/>
    <property type="match status" value="1"/>
</dbReference>
<dbReference type="InterPro" id="IPR036291">
    <property type="entry name" value="NAD(P)-bd_dom_sf"/>
</dbReference>
<comment type="caution">
    <text evidence="1">Lacks conserved residue(s) required for the propagation of feature annotation.</text>
</comment>
<keyword evidence="5" id="KW-1185">Reference proteome</keyword>
<dbReference type="InterPro" id="IPR016187">
    <property type="entry name" value="CTDL_fold"/>
</dbReference>
<proteinExistence type="predicted"/>
<keyword evidence="1" id="KW-1015">Disulfide bond</keyword>
<dbReference type="Gene3D" id="3.40.50.720">
    <property type="entry name" value="NAD(P)-binding Rossmann-like Domain"/>
    <property type="match status" value="1"/>
</dbReference>
<dbReference type="Pfam" id="PF00059">
    <property type="entry name" value="Lectin_C"/>
    <property type="match status" value="1"/>
</dbReference>
<gene>
    <name evidence="4" type="ORF">CVLEPA_LOCUS28734</name>
</gene>
<dbReference type="InterPro" id="IPR001304">
    <property type="entry name" value="C-type_lectin-like"/>
</dbReference>
<dbReference type="EMBL" id="CAWYQH010000152">
    <property type="protein sequence ID" value="CAK8695461.1"/>
    <property type="molecule type" value="Genomic_DNA"/>
</dbReference>
<dbReference type="Proteomes" id="UP001642483">
    <property type="component" value="Unassembled WGS sequence"/>
</dbReference>
<accession>A0ABP0GWV7</accession>
<dbReference type="PRINTS" id="PR00081">
    <property type="entry name" value="GDHRDH"/>
</dbReference>